<dbReference type="RefSeq" id="WP_160762442.1">
    <property type="nucleotide sequence ID" value="NZ_WUPT01000001.1"/>
</dbReference>
<reference evidence="1 2" key="2">
    <citation type="submission" date="2020-03" db="EMBL/GenBank/DDBJ databases">
        <title>Kangsaoukella pontilimi gen. nov., sp. nov., a new member of the family Rhodobacteraceae isolated from a tidal mudflat.</title>
        <authorList>
            <person name="Kim I.S."/>
        </authorList>
    </citation>
    <scope>NUCLEOTIDE SEQUENCE [LARGE SCALE GENOMIC DNA]</scope>
    <source>
        <strain evidence="1 2">GH1-50</strain>
    </source>
</reference>
<keyword evidence="2" id="KW-1185">Reference proteome</keyword>
<evidence type="ECO:0008006" key="3">
    <source>
        <dbReference type="Google" id="ProtNLM"/>
    </source>
</evidence>
<protein>
    <recommendedName>
        <fullName evidence="3">Response regulatory domain-containing protein</fullName>
    </recommendedName>
</protein>
<gene>
    <name evidence="1" type="ORF">GQ651_01485</name>
</gene>
<name>A0A7C9IM81_9RHOB</name>
<dbReference type="AlphaFoldDB" id="A0A7C9IM81"/>
<comment type="caution">
    <text evidence="1">The sequence shown here is derived from an EMBL/GenBank/DDBJ whole genome shotgun (WGS) entry which is preliminary data.</text>
</comment>
<dbReference type="Proteomes" id="UP000480350">
    <property type="component" value="Unassembled WGS sequence"/>
</dbReference>
<sequence length="124" mass="13320">MIVSDSIPFQIGLRSTLRATGLFRELISLTDAEDALLTLADELVDIVFVHATPEGDIPLLDRAVGSDVARSLEGRVVVLCETPLPDAEATALKARAEVRDIVGTPLAASVIERLVEDLPPRHGR</sequence>
<proteinExistence type="predicted"/>
<organism evidence="1 2">
    <name type="scientific">Kangsaoukella pontilimi</name>
    <dbReference type="NCBI Taxonomy" id="2691042"/>
    <lineage>
        <taxon>Bacteria</taxon>
        <taxon>Pseudomonadati</taxon>
        <taxon>Pseudomonadota</taxon>
        <taxon>Alphaproteobacteria</taxon>
        <taxon>Rhodobacterales</taxon>
        <taxon>Paracoccaceae</taxon>
        <taxon>Kangsaoukella</taxon>
    </lineage>
</organism>
<evidence type="ECO:0000313" key="1">
    <source>
        <dbReference type="EMBL" id="MXQ06510.1"/>
    </source>
</evidence>
<evidence type="ECO:0000313" key="2">
    <source>
        <dbReference type="Proteomes" id="UP000480350"/>
    </source>
</evidence>
<accession>A0A7C9IM81</accession>
<dbReference type="EMBL" id="WUPT01000001">
    <property type="protein sequence ID" value="MXQ06510.1"/>
    <property type="molecule type" value="Genomic_DNA"/>
</dbReference>
<reference evidence="1 2" key="1">
    <citation type="submission" date="2019-12" db="EMBL/GenBank/DDBJ databases">
        <authorList>
            <person name="Lee S.D."/>
        </authorList>
    </citation>
    <scope>NUCLEOTIDE SEQUENCE [LARGE SCALE GENOMIC DNA]</scope>
    <source>
        <strain evidence="1 2">GH1-50</strain>
    </source>
</reference>